<proteinExistence type="predicted"/>
<sequence length="64" mass="7013">MGINTIRLPKITFTTASIGDIPKATKEDARARDGTQIDIPTQRLQMLKAFHVLSFTVVGAKSEL</sequence>
<protein>
    <submittedName>
        <fullName evidence="1">Uncharacterized protein</fullName>
    </submittedName>
</protein>
<dbReference type="AlphaFoldDB" id="A0A645HYA5"/>
<dbReference type="EMBL" id="VSSQ01102768">
    <property type="protein sequence ID" value="MPN43988.1"/>
    <property type="molecule type" value="Genomic_DNA"/>
</dbReference>
<reference evidence="1" key="1">
    <citation type="submission" date="2019-08" db="EMBL/GenBank/DDBJ databases">
        <authorList>
            <person name="Kucharzyk K."/>
            <person name="Murdoch R.W."/>
            <person name="Higgins S."/>
            <person name="Loffler F."/>
        </authorList>
    </citation>
    <scope>NUCLEOTIDE SEQUENCE</scope>
</reference>
<evidence type="ECO:0000313" key="1">
    <source>
        <dbReference type="EMBL" id="MPN43988.1"/>
    </source>
</evidence>
<accession>A0A645HYA5</accession>
<gene>
    <name evidence="1" type="ORF">SDC9_191549</name>
</gene>
<name>A0A645HYA5_9ZZZZ</name>
<organism evidence="1">
    <name type="scientific">bioreactor metagenome</name>
    <dbReference type="NCBI Taxonomy" id="1076179"/>
    <lineage>
        <taxon>unclassified sequences</taxon>
        <taxon>metagenomes</taxon>
        <taxon>ecological metagenomes</taxon>
    </lineage>
</organism>
<comment type="caution">
    <text evidence="1">The sequence shown here is derived from an EMBL/GenBank/DDBJ whole genome shotgun (WGS) entry which is preliminary data.</text>
</comment>